<dbReference type="PROSITE" id="PS00211">
    <property type="entry name" value="ABC_TRANSPORTER_1"/>
    <property type="match status" value="2"/>
</dbReference>
<keyword evidence="7" id="KW-1185">Reference proteome</keyword>
<evidence type="ECO:0000256" key="4">
    <source>
        <dbReference type="ARBA" id="ARBA00022840"/>
    </source>
</evidence>
<organism evidence="6 7">
    <name type="scientific">Nesterenkonia xinjiangensis</name>
    <dbReference type="NCBI Taxonomy" id="225327"/>
    <lineage>
        <taxon>Bacteria</taxon>
        <taxon>Bacillati</taxon>
        <taxon>Actinomycetota</taxon>
        <taxon>Actinomycetes</taxon>
        <taxon>Micrococcales</taxon>
        <taxon>Micrococcaceae</taxon>
        <taxon>Nesterenkonia</taxon>
    </lineage>
</organism>
<evidence type="ECO:0000259" key="5">
    <source>
        <dbReference type="PROSITE" id="PS50893"/>
    </source>
</evidence>
<proteinExistence type="inferred from homology"/>
<dbReference type="GO" id="GO:0015833">
    <property type="term" value="P:peptide transport"/>
    <property type="evidence" value="ECO:0007669"/>
    <property type="project" value="InterPro"/>
</dbReference>
<dbReference type="Pfam" id="PF08352">
    <property type="entry name" value="oligo_HPY"/>
    <property type="match status" value="2"/>
</dbReference>
<dbReference type="InterPro" id="IPR027417">
    <property type="entry name" value="P-loop_NTPase"/>
</dbReference>
<evidence type="ECO:0000256" key="2">
    <source>
        <dbReference type="ARBA" id="ARBA00022448"/>
    </source>
</evidence>
<gene>
    <name evidence="6" type="ORF">HNR09_002709</name>
</gene>
<dbReference type="Proteomes" id="UP000535437">
    <property type="component" value="Unassembled WGS sequence"/>
</dbReference>
<dbReference type="Pfam" id="PF00005">
    <property type="entry name" value="ABC_tran"/>
    <property type="match status" value="2"/>
</dbReference>
<dbReference type="InterPro" id="IPR003593">
    <property type="entry name" value="AAA+_ATPase"/>
</dbReference>
<dbReference type="AlphaFoldDB" id="A0A7Z0GP37"/>
<keyword evidence="4" id="KW-0067">ATP-binding</keyword>
<dbReference type="InterPro" id="IPR003439">
    <property type="entry name" value="ABC_transporter-like_ATP-bd"/>
</dbReference>
<dbReference type="EMBL" id="JACCFY010000001">
    <property type="protein sequence ID" value="NYJ79298.1"/>
    <property type="molecule type" value="Genomic_DNA"/>
</dbReference>
<dbReference type="GO" id="GO:0005524">
    <property type="term" value="F:ATP binding"/>
    <property type="evidence" value="ECO:0007669"/>
    <property type="project" value="UniProtKB-KW"/>
</dbReference>
<dbReference type="PROSITE" id="PS50893">
    <property type="entry name" value="ABC_TRANSPORTER_2"/>
    <property type="match status" value="2"/>
</dbReference>
<feature type="domain" description="ABC transporter" evidence="5">
    <location>
        <begin position="10"/>
        <end position="258"/>
    </location>
</feature>
<dbReference type="InterPro" id="IPR050319">
    <property type="entry name" value="ABC_transp_ATP-bind"/>
</dbReference>
<accession>A0A7Z0GP37</accession>
<reference evidence="6 7" key="1">
    <citation type="submission" date="2020-07" db="EMBL/GenBank/DDBJ databases">
        <title>Sequencing the genomes of 1000 actinobacteria strains.</title>
        <authorList>
            <person name="Klenk H.-P."/>
        </authorList>
    </citation>
    <scope>NUCLEOTIDE SEQUENCE [LARGE SCALE GENOMIC DNA]</scope>
    <source>
        <strain evidence="6 7">DSM 15475</strain>
    </source>
</reference>
<evidence type="ECO:0000256" key="1">
    <source>
        <dbReference type="ARBA" id="ARBA00005417"/>
    </source>
</evidence>
<dbReference type="SUPFAM" id="SSF52540">
    <property type="entry name" value="P-loop containing nucleoside triphosphate hydrolases"/>
    <property type="match status" value="2"/>
</dbReference>
<evidence type="ECO:0000313" key="7">
    <source>
        <dbReference type="Proteomes" id="UP000535437"/>
    </source>
</evidence>
<dbReference type="PANTHER" id="PTHR43776">
    <property type="entry name" value="TRANSPORT ATP-BINDING PROTEIN"/>
    <property type="match status" value="1"/>
</dbReference>
<dbReference type="GO" id="GO:0055085">
    <property type="term" value="P:transmembrane transport"/>
    <property type="evidence" value="ECO:0007669"/>
    <property type="project" value="UniProtKB-ARBA"/>
</dbReference>
<dbReference type="RefSeq" id="WP_179542535.1">
    <property type="nucleotide sequence ID" value="NZ_BAAALL010000001.1"/>
</dbReference>
<dbReference type="NCBIfam" id="NF007739">
    <property type="entry name" value="PRK10419.1"/>
    <property type="match status" value="2"/>
</dbReference>
<comment type="caution">
    <text evidence="6">The sequence shown here is derived from an EMBL/GenBank/DDBJ whole genome shotgun (WGS) entry which is preliminary data.</text>
</comment>
<evidence type="ECO:0000313" key="6">
    <source>
        <dbReference type="EMBL" id="NYJ79298.1"/>
    </source>
</evidence>
<evidence type="ECO:0000256" key="3">
    <source>
        <dbReference type="ARBA" id="ARBA00022741"/>
    </source>
</evidence>
<dbReference type="NCBIfam" id="NF008453">
    <property type="entry name" value="PRK11308.1"/>
    <property type="match status" value="2"/>
</dbReference>
<dbReference type="Gene3D" id="3.40.50.300">
    <property type="entry name" value="P-loop containing nucleotide triphosphate hydrolases"/>
    <property type="match status" value="2"/>
</dbReference>
<dbReference type="SMART" id="SM00382">
    <property type="entry name" value="AAA"/>
    <property type="match status" value="2"/>
</dbReference>
<keyword evidence="3" id="KW-0547">Nucleotide-binding</keyword>
<feature type="domain" description="ABC transporter" evidence="5">
    <location>
        <begin position="322"/>
        <end position="567"/>
    </location>
</feature>
<dbReference type="InterPro" id="IPR013563">
    <property type="entry name" value="Oligopep_ABC_C"/>
</dbReference>
<name>A0A7Z0GP37_9MICC</name>
<protein>
    <submittedName>
        <fullName evidence="6">ABC-type glutathione transport system ATPase component</fullName>
    </submittedName>
</protein>
<sequence>MSVGRAEPLLSVEGLSVRAGADRLVRNIDFSISRGERVGLIGESGSGKSLTCLSVIGLLGPGLHADGRVTLHGGPQPVDLLTAQEKQMATLRGDRISMVFQEPMTALNPLMKVGDQLTESLRIHQPRTTDRRLRMLELLSSVRIPEPARAATVYPHQMSGGQRQRVMLAMAMANEPDLLLADEPTTALDVTVQKQALNLMTEQVRRAGSSLLFVTHDLGVVSEVCDRVIIMRHGQIVESGPLDRVFTAPEHPYTRALMAASALETHPATRRLVTVDGPPPERPDPVETPVPPAGAGAGAVQHETLTEGGSSPVFNEVEDPALRVRDLTRTYGSPGLLGRGRTVRALRGVSFDVAAGQRFGIVGESGCGKSTLLRLLTALDDPSSGQVEVSGQVISRRREKQLRWLRETMQIVFQDPMGSLDPRMAVEDIITEPLRTASRTERSRRVDELLQQVGLPLSSAAKHPHEFSGGQRQRIAIARALVTKPEILIADEAVSALDVSVRAQVLNLLDDLVEEYRLTLVFVSHDLNVVRHSCDVVAVMKAGNIVECGPSADVLESPQHPYTKELVSAIPRLRDKVR</sequence>
<dbReference type="PANTHER" id="PTHR43776:SF7">
    <property type="entry name" value="D,D-DIPEPTIDE TRANSPORT ATP-BINDING PROTEIN DDPF-RELATED"/>
    <property type="match status" value="1"/>
</dbReference>
<dbReference type="InterPro" id="IPR017871">
    <property type="entry name" value="ABC_transporter-like_CS"/>
</dbReference>
<keyword evidence="2" id="KW-0813">Transport</keyword>
<dbReference type="CDD" id="cd03257">
    <property type="entry name" value="ABC_NikE_OppD_transporters"/>
    <property type="match status" value="2"/>
</dbReference>
<dbReference type="GO" id="GO:0016887">
    <property type="term" value="F:ATP hydrolysis activity"/>
    <property type="evidence" value="ECO:0007669"/>
    <property type="project" value="InterPro"/>
</dbReference>
<comment type="similarity">
    <text evidence="1">Belongs to the ABC transporter superfamily.</text>
</comment>